<dbReference type="SUPFAM" id="SSF56925">
    <property type="entry name" value="OMPA-like"/>
    <property type="match status" value="1"/>
</dbReference>
<feature type="signal peptide" evidence="1">
    <location>
        <begin position="1"/>
        <end position="21"/>
    </location>
</feature>
<gene>
    <name evidence="2" type="ORF">GCM10007100_36390</name>
</gene>
<reference evidence="2" key="1">
    <citation type="journal article" date="2014" name="Int. J. Syst. Evol. Microbiol.">
        <title>Complete genome sequence of Corynebacterium casei LMG S-19264T (=DSM 44701T), isolated from a smear-ripened cheese.</title>
        <authorList>
            <consortium name="US DOE Joint Genome Institute (JGI-PGF)"/>
            <person name="Walter F."/>
            <person name="Albersmeier A."/>
            <person name="Kalinowski J."/>
            <person name="Ruckert C."/>
        </authorList>
    </citation>
    <scope>NUCLEOTIDE SEQUENCE</scope>
    <source>
        <strain evidence="2">KCTC 12988</strain>
    </source>
</reference>
<evidence type="ECO:0000313" key="2">
    <source>
        <dbReference type="EMBL" id="GHC65356.1"/>
    </source>
</evidence>
<dbReference type="Proteomes" id="UP000644507">
    <property type="component" value="Unassembled WGS sequence"/>
</dbReference>
<sequence>MKKYATLLVAGTFATATSAFAGGVVDDGVGLQQAGGNSGFMNVSDDSLPMLAAGTQELGIGGSVDLNDGVEWDLNFTYGWFIKDNWEVGFSVDWAGEDGDILRDSRFGIFTEYNFSTGSKWVPYVGLGASYASSGDRFDPTDPAGTIGGVEGVAFSGELGIKYFIRSHMAVYGGVNFSWSPDDVFGVADEIGDNLTNIEIGMRFYF</sequence>
<protein>
    <recommendedName>
        <fullName evidence="4">Outer membrane protein beta-barrel domain-containing protein</fullName>
    </recommendedName>
</protein>
<evidence type="ECO:0000313" key="3">
    <source>
        <dbReference type="Proteomes" id="UP000644507"/>
    </source>
</evidence>
<dbReference type="EMBL" id="BMXI01000019">
    <property type="protein sequence ID" value="GHC65356.1"/>
    <property type="molecule type" value="Genomic_DNA"/>
</dbReference>
<dbReference type="RefSeq" id="WP_189573434.1">
    <property type="nucleotide sequence ID" value="NZ_BMXI01000019.1"/>
</dbReference>
<keyword evidence="3" id="KW-1185">Reference proteome</keyword>
<comment type="caution">
    <text evidence="2">The sequence shown here is derived from an EMBL/GenBank/DDBJ whole genome shotgun (WGS) entry which is preliminary data.</text>
</comment>
<keyword evidence="1" id="KW-0732">Signal</keyword>
<dbReference type="InterPro" id="IPR011250">
    <property type="entry name" value="OMP/PagP_B-barrel"/>
</dbReference>
<organism evidence="2 3">
    <name type="scientific">Roseibacillus persicicus</name>
    <dbReference type="NCBI Taxonomy" id="454148"/>
    <lineage>
        <taxon>Bacteria</taxon>
        <taxon>Pseudomonadati</taxon>
        <taxon>Verrucomicrobiota</taxon>
        <taxon>Verrucomicrobiia</taxon>
        <taxon>Verrucomicrobiales</taxon>
        <taxon>Verrucomicrobiaceae</taxon>
        <taxon>Roseibacillus</taxon>
    </lineage>
</organism>
<evidence type="ECO:0000256" key="1">
    <source>
        <dbReference type="SAM" id="SignalP"/>
    </source>
</evidence>
<name>A0A918U0Y0_9BACT</name>
<evidence type="ECO:0008006" key="4">
    <source>
        <dbReference type="Google" id="ProtNLM"/>
    </source>
</evidence>
<proteinExistence type="predicted"/>
<dbReference type="Gene3D" id="2.40.160.20">
    <property type="match status" value="1"/>
</dbReference>
<dbReference type="AlphaFoldDB" id="A0A918U0Y0"/>
<accession>A0A918U0Y0</accession>
<feature type="chain" id="PRO_5037249488" description="Outer membrane protein beta-barrel domain-containing protein" evidence="1">
    <location>
        <begin position="22"/>
        <end position="206"/>
    </location>
</feature>
<reference evidence="2" key="2">
    <citation type="submission" date="2020-09" db="EMBL/GenBank/DDBJ databases">
        <authorList>
            <person name="Sun Q."/>
            <person name="Kim S."/>
        </authorList>
    </citation>
    <scope>NUCLEOTIDE SEQUENCE</scope>
    <source>
        <strain evidence="2">KCTC 12988</strain>
    </source>
</reference>